<organism evidence="3 4">
    <name type="scientific">Luteimonas terrae</name>
    <dbReference type="NCBI Taxonomy" id="1530191"/>
    <lineage>
        <taxon>Bacteria</taxon>
        <taxon>Pseudomonadati</taxon>
        <taxon>Pseudomonadota</taxon>
        <taxon>Gammaproteobacteria</taxon>
        <taxon>Lysobacterales</taxon>
        <taxon>Lysobacteraceae</taxon>
        <taxon>Luteimonas</taxon>
    </lineage>
</organism>
<accession>A0A4R5U8F9</accession>
<protein>
    <recommendedName>
        <fullName evidence="2">VOC domain-containing protein</fullName>
    </recommendedName>
</protein>
<sequence length="137" mass="14658">MTMPYAIDAIDHVVLRVRDLERAVAFYVDVVGCHIARRRDDLGMVHLRAGSSMIDLVHTAGRLGLRGGAAPDPGARDVDHVCLRIAPFDEAALIAHLAAHGVAPEGPAESNYGARGDGDSLRFADPEGNVVELKGRR</sequence>
<gene>
    <name evidence="3" type="ORF">E2F49_10495</name>
</gene>
<feature type="region of interest" description="Disordered" evidence="1">
    <location>
        <begin position="103"/>
        <end position="125"/>
    </location>
</feature>
<dbReference type="EMBL" id="SMTG01000004">
    <property type="protein sequence ID" value="TDK30767.1"/>
    <property type="molecule type" value="Genomic_DNA"/>
</dbReference>
<dbReference type="Gene3D" id="3.10.180.10">
    <property type="entry name" value="2,3-Dihydroxybiphenyl 1,2-Dioxygenase, domain 1"/>
    <property type="match status" value="1"/>
</dbReference>
<dbReference type="OrthoDB" id="9812656at2"/>
<dbReference type="AlphaFoldDB" id="A0A4R5U8F9"/>
<feature type="domain" description="VOC" evidence="2">
    <location>
        <begin position="9"/>
        <end position="136"/>
    </location>
</feature>
<dbReference type="InterPro" id="IPR050383">
    <property type="entry name" value="GlyoxalaseI/FosfomycinResist"/>
</dbReference>
<reference evidence="3 4" key="1">
    <citation type="submission" date="2019-03" db="EMBL/GenBank/DDBJ databases">
        <title>Luteimonas zhaokaii sp.nov., isolated from the rectal contents of Plateau pika in Yushu, Qinghai Province, China.</title>
        <authorList>
            <person name="Zhang G."/>
        </authorList>
    </citation>
    <scope>NUCLEOTIDE SEQUENCE [LARGE SCALE GENOMIC DNA]</scope>
    <source>
        <strain evidence="3 4">THG-MD21</strain>
    </source>
</reference>
<dbReference type="Proteomes" id="UP000295543">
    <property type="component" value="Unassembled WGS sequence"/>
</dbReference>
<evidence type="ECO:0000313" key="4">
    <source>
        <dbReference type="Proteomes" id="UP000295543"/>
    </source>
</evidence>
<dbReference type="Pfam" id="PF00903">
    <property type="entry name" value="Glyoxalase"/>
    <property type="match status" value="1"/>
</dbReference>
<evidence type="ECO:0000256" key="1">
    <source>
        <dbReference type="SAM" id="MobiDB-lite"/>
    </source>
</evidence>
<dbReference type="PANTHER" id="PTHR21366">
    <property type="entry name" value="GLYOXALASE FAMILY PROTEIN"/>
    <property type="match status" value="1"/>
</dbReference>
<comment type="caution">
    <text evidence="3">The sequence shown here is derived from an EMBL/GenBank/DDBJ whole genome shotgun (WGS) entry which is preliminary data.</text>
</comment>
<dbReference type="InterPro" id="IPR029068">
    <property type="entry name" value="Glyas_Bleomycin-R_OHBP_Dase"/>
</dbReference>
<dbReference type="InterPro" id="IPR037523">
    <property type="entry name" value="VOC_core"/>
</dbReference>
<evidence type="ECO:0000313" key="3">
    <source>
        <dbReference type="EMBL" id="TDK30767.1"/>
    </source>
</evidence>
<dbReference type="PANTHER" id="PTHR21366:SF14">
    <property type="entry name" value="GLYOXALASE DOMAIN-CONTAINING PROTEIN 5"/>
    <property type="match status" value="1"/>
</dbReference>
<feature type="compositionally biased region" description="Basic and acidic residues" evidence="1">
    <location>
        <begin position="116"/>
        <end position="125"/>
    </location>
</feature>
<dbReference type="PROSITE" id="PS51819">
    <property type="entry name" value="VOC"/>
    <property type="match status" value="1"/>
</dbReference>
<dbReference type="RefSeq" id="WP_133393836.1">
    <property type="nucleotide sequence ID" value="NZ_SMTG01000004.1"/>
</dbReference>
<name>A0A4R5U8F9_9GAMM</name>
<dbReference type="InterPro" id="IPR004360">
    <property type="entry name" value="Glyas_Fos-R_dOase_dom"/>
</dbReference>
<proteinExistence type="predicted"/>
<dbReference type="SUPFAM" id="SSF54593">
    <property type="entry name" value="Glyoxalase/Bleomycin resistance protein/Dihydroxybiphenyl dioxygenase"/>
    <property type="match status" value="1"/>
</dbReference>
<keyword evidence="4" id="KW-1185">Reference proteome</keyword>
<evidence type="ECO:0000259" key="2">
    <source>
        <dbReference type="PROSITE" id="PS51819"/>
    </source>
</evidence>